<evidence type="ECO:0000313" key="2">
    <source>
        <dbReference type="EMBL" id="KAK9923935.1"/>
    </source>
</evidence>
<keyword evidence="3" id="KW-1185">Reference proteome</keyword>
<organism evidence="2 3">
    <name type="scientific">Rubus argutus</name>
    <name type="common">Southern blackberry</name>
    <dbReference type="NCBI Taxonomy" id="59490"/>
    <lineage>
        <taxon>Eukaryota</taxon>
        <taxon>Viridiplantae</taxon>
        <taxon>Streptophyta</taxon>
        <taxon>Embryophyta</taxon>
        <taxon>Tracheophyta</taxon>
        <taxon>Spermatophyta</taxon>
        <taxon>Magnoliopsida</taxon>
        <taxon>eudicotyledons</taxon>
        <taxon>Gunneridae</taxon>
        <taxon>Pentapetalae</taxon>
        <taxon>rosids</taxon>
        <taxon>fabids</taxon>
        <taxon>Rosales</taxon>
        <taxon>Rosaceae</taxon>
        <taxon>Rosoideae</taxon>
        <taxon>Rosoideae incertae sedis</taxon>
        <taxon>Rubus</taxon>
    </lineage>
</organism>
<dbReference type="PANTHER" id="PTHR32166:SF81">
    <property type="entry name" value="OS06G0658400 PROTEIN"/>
    <property type="match status" value="1"/>
</dbReference>
<accession>A0AAW1WIQ8</accession>
<name>A0AAW1WIQ8_RUBAR</name>
<evidence type="ECO:0000313" key="3">
    <source>
        <dbReference type="Proteomes" id="UP001457282"/>
    </source>
</evidence>
<dbReference type="InterPro" id="IPR007021">
    <property type="entry name" value="DUF659"/>
</dbReference>
<dbReference type="EMBL" id="JBEDUW010000006">
    <property type="protein sequence ID" value="KAK9923935.1"/>
    <property type="molecule type" value="Genomic_DNA"/>
</dbReference>
<feature type="domain" description="DUF659" evidence="1">
    <location>
        <begin position="6"/>
        <end position="112"/>
    </location>
</feature>
<dbReference type="AlphaFoldDB" id="A0AAW1WIQ8"/>
<comment type="caution">
    <text evidence="2">The sequence shown here is derived from an EMBL/GenBank/DDBJ whole genome shotgun (WGS) entry which is preliminary data.</text>
</comment>
<dbReference type="PANTHER" id="PTHR32166">
    <property type="entry name" value="OSJNBA0013A04.12 PROTEIN"/>
    <property type="match status" value="1"/>
</dbReference>
<gene>
    <name evidence="2" type="ORF">M0R45_032331</name>
</gene>
<proteinExistence type="predicted"/>
<evidence type="ECO:0000259" key="1">
    <source>
        <dbReference type="Pfam" id="PF04937"/>
    </source>
</evidence>
<protein>
    <recommendedName>
        <fullName evidence="1">DUF659 domain-containing protein</fullName>
    </recommendedName>
</protein>
<dbReference type="Pfam" id="PF04937">
    <property type="entry name" value="DUF659"/>
    <property type="match status" value="1"/>
</dbReference>
<dbReference type="Proteomes" id="UP001457282">
    <property type="component" value="Unassembled WGS sequence"/>
</dbReference>
<sequence>MFYTGYNALRTTLLAKERKNIEFHLQPIKATWKDKGVSVCSDGWSDAQRRPIINVMAACESGPMMLKAVNCEGEFKDHVLVANLIIESIKEVGWENVVQVITDNALVCSKAVH</sequence>
<reference evidence="2 3" key="1">
    <citation type="journal article" date="2023" name="G3 (Bethesda)">
        <title>A chromosome-length genome assembly and annotation of blackberry (Rubus argutus, cv. 'Hillquist').</title>
        <authorList>
            <person name="Bruna T."/>
            <person name="Aryal R."/>
            <person name="Dudchenko O."/>
            <person name="Sargent D.J."/>
            <person name="Mead D."/>
            <person name="Buti M."/>
            <person name="Cavallini A."/>
            <person name="Hytonen T."/>
            <person name="Andres J."/>
            <person name="Pham M."/>
            <person name="Weisz D."/>
            <person name="Mascagni F."/>
            <person name="Usai G."/>
            <person name="Natali L."/>
            <person name="Bassil N."/>
            <person name="Fernandez G.E."/>
            <person name="Lomsadze A."/>
            <person name="Armour M."/>
            <person name="Olukolu B."/>
            <person name="Poorten T."/>
            <person name="Britton C."/>
            <person name="Davik J."/>
            <person name="Ashrafi H."/>
            <person name="Aiden E.L."/>
            <person name="Borodovsky M."/>
            <person name="Worthington M."/>
        </authorList>
    </citation>
    <scope>NUCLEOTIDE SEQUENCE [LARGE SCALE GENOMIC DNA]</scope>
    <source>
        <strain evidence="2">PI 553951</strain>
    </source>
</reference>